<dbReference type="FunFam" id="3.40.50.150:FF:000149">
    <property type="entry name" value="Protein arginine N-methyltransferase"/>
    <property type="match status" value="1"/>
</dbReference>
<reference evidence="9 10" key="2">
    <citation type="journal article" date="2014" name="J. Gen. Appl. Microbiol.">
        <title>The early diverging ascomycetous budding yeast Saitoella complicata has three histone deacetylases belonging to the Clr6, Hos2, and Rpd3 lineages.</title>
        <authorList>
            <person name="Nishida H."/>
            <person name="Matsumoto T."/>
            <person name="Kondo S."/>
            <person name="Hamamoto M."/>
            <person name="Yoshikawa H."/>
        </authorList>
    </citation>
    <scope>NUCLEOTIDE SEQUENCE [LARGE SCALE GENOMIC DNA]</scope>
    <source>
        <strain evidence="9 10">NRRL Y-17804</strain>
    </source>
</reference>
<evidence type="ECO:0000313" key="10">
    <source>
        <dbReference type="Proteomes" id="UP000033140"/>
    </source>
</evidence>
<evidence type="ECO:0008006" key="11">
    <source>
        <dbReference type="Google" id="ProtNLM"/>
    </source>
</evidence>
<dbReference type="GO" id="GO:0005829">
    <property type="term" value="C:cytosol"/>
    <property type="evidence" value="ECO:0007669"/>
    <property type="project" value="TreeGrafter"/>
</dbReference>
<name>A0A0E9NI41_SAICN</name>
<keyword evidence="3 4" id="KW-0949">S-adenosyl-L-methionine</keyword>
<dbReference type="PROSITE" id="PS51678">
    <property type="entry name" value="SAM_MT_PRMT"/>
    <property type="match status" value="1"/>
</dbReference>
<evidence type="ECO:0000256" key="1">
    <source>
        <dbReference type="ARBA" id="ARBA00022603"/>
    </source>
</evidence>
<feature type="region of interest" description="Disordered" evidence="5">
    <location>
        <begin position="930"/>
        <end position="998"/>
    </location>
</feature>
<keyword evidence="1 4" id="KW-0489">Methyltransferase</keyword>
<keyword evidence="2 4" id="KW-0808">Transferase</keyword>
<dbReference type="GO" id="GO:0032259">
    <property type="term" value="P:methylation"/>
    <property type="evidence" value="ECO:0007669"/>
    <property type="project" value="UniProtKB-KW"/>
</dbReference>
<protein>
    <recommendedName>
        <fullName evidence="11">Protein arginine N-methyltransferase</fullName>
    </recommendedName>
</protein>
<dbReference type="Pfam" id="PF05185">
    <property type="entry name" value="PRMT5"/>
    <property type="match status" value="1"/>
</dbReference>
<evidence type="ECO:0000259" key="8">
    <source>
        <dbReference type="Pfam" id="PF17286"/>
    </source>
</evidence>
<dbReference type="Gene3D" id="3.40.50.150">
    <property type="entry name" value="Vaccinia Virus protein VP39"/>
    <property type="match status" value="1"/>
</dbReference>
<dbReference type="Gene3D" id="2.70.160.11">
    <property type="entry name" value="Hnrnp arginine n-methyltransferase1"/>
    <property type="match status" value="1"/>
</dbReference>
<dbReference type="Gene3D" id="3.20.20.150">
    <property type="entry name" value="Divalent-metal-dependent TIM barrel enzymes"/>
    <property type="match status" value="1"/>
</dbReference>
<evidence type="ECO:0000259" key="6">
    <source>
        <dbReference type="Pfam" id="PF05185"/>
    </source>
</evidence>
<dbReference type="PANTHER" id="PTHR10738">
    <property type="entry name" value="PROTEIN ARGININE N-METHYLTRANSFERASE 5"/>
    <property type="match status" value="1"/>
</dbReference>
<feature type="region of interest" description="Disordered" evidence="5">
    <location>
        <begin position="1198"/>
        <end position="1296"/>
    </location>
</feature>
<dbReference type="CDD" id="cd02440">
    <property type="entry name" value="AdoMet_MTases"/>
    <property type="match status" value="1"/>
</dbReference>
<evidence type="ECO:0000259" key="7">
    <source>
        <dbReference type="Pfam" id="PF17285"/>
    </source>
</evidence>
<dbReference type="EMBL" id="BACD03000023">
    <property type="protein sequence ID" value="GAO49473.1"/>
    <property type="molecule type" value="Genomic_DNA"/>
</dbReference>
<comment type="caution">
    <text evidence="9">The sequence shown here is derived from an EMBL/GenBank/DDBJ whole genome shotgun (WGS) entry which is preliminary data.</text>
</comment>
<feature type="domain" description="PRMT5 TIM barrel" evidence="7">
    <location>
        <begin position="40"/>
        <end position="296"/>
    </location>
</feature>
<feature type="compositionally biased region" description="Basic and acidic residues" evidence="5">
    <location>
        <begin position="968"/>
        <end position="998"/>
    </location>
</feature>
<evidence type="ECO:0000256" key="2">
    <source>
        <dbReference type="ARBA" id="ARBA00022679"/>
    </source>
</evidence>
<dbReference type="STRING" id="698492.A0A0E9NI41"/>
<dbReference type="Proteomes" id="UP000033140">
    <property type="component" value="Unassembled WGS sequence"/>
</dbReference>
<dbReference type="GO" id="GO:0006355">
    <property type="term" value="P:regulation of DNA-templated transcription"/>
    <property type="evidence" value="ECO:0007669"/>
    <property type="project" value="TreeGrafter"/>
</dbReference>
<gene>
    <name evidence="9" type="ORF">G7K_3623-t1</name>
</gene>
<dbReference type="InterPro" id="IPR025799">
    <property type="entry name" value="Arg_MeTrfase"/>
</dbReference>
<sequence length="1296" mass="141764">MSSDDSSIAQVFNVGVHVPTSSDSSWDLTAVIARAVESDGYDFISTPITRPTHAARISNDLEGGKTIVDSISGEEAAITSFDHVEQVVAFASSWIEPNAKDHELARVSAEVLKQEVAYASYCGVVNIVIPPPKRRTDLVRYAQAVNTALSMSAYLQVSIHMLMCEDPPEDVPMGEAHNEDGSGDRYDALSMWDLWNTIRTVCGYNARLSLALQIPAHLPPQVVQDRWFAEPVRFLLLSSSAFIGNAKGFPVLSKGHQSLYQHFLKLKPFTIIRDAETGKLKDGPLGYLKYVRYLQAKLPPPTVTEAFAQGYQDYLQAPLQPLMDNLESMTYEVFEKDPVKYAQYELAIVKALRDWPHSRRPVVAVAGAGRGPLVARALRASETAKVSIELIAVEKNPNAFVTLQQRQRNEWKDRVELVKSDMRTWKPKNPVDILVTELLGSLADNELSPECIDGVQNVLSPDGGISIPASYTAHISPIMSAKLFTDLQKHNSLQHIETPYVVLFQAADHIAENHEIKQIWEFVHPNPELFSTEAGASPLVRQNTHNKRCGRVTFNIPEKAVMHGIAGYFECVLYKNVELSTRPDTIEAKSKDMISWFPIFFPLKTPICLPRNSSVDITIWRETDGRKVWYEWLTESFMGTGHSRVLLGTSDLHNPDKFRILMTPDLTFSRHQAGQEAEDPSSRRLTSPEISQCSHNCIQLSHVQSMEASPAAVSQTLTPSDPRNAEKHIFASKPSAMNRRAISLVVADSEDEEENDDIAFGGIAGNGEAYAAKESDVALLPSPSGPSTNAGIADIPRKSKKMKDVRRTHTAAARLGFTARQPPNVSDSEDEILALGPKKAKYAVKGMDADAVITPPSPVSEQQQPVEDAKHHPPTATGMTTEVNAAENLTEQRWSSSSGLSADTKAEYARSSAKPKLVLVNRSRTAIEDKSLTFDELPVVSRPTKKRSRTDVALLNDGDQEPSWPPKSRSERTKGSESGKKRATFDRQEERTVDSDDPLLRAHALGLRVRPPKSVHKNAVTKVPESSAVVATQTSNDSVHVPASTTILGVRQIFSGSHEVENMTTIPSPQLNPVIEVPPLTDSQRVLLPANTSEVPSTVASSTGASNSPGAAASKINISVDDTITEDDVTKPTMLKNSRRNGKKKDASAMEEDDSWVDNVLAEIQADVVPSCPKRKKSTASKTTVSATKEAKSVRTAIKLDPSPSEPACVAEVEPNRNILTSNSAHGNERNVKTPAKAKAEMSQQRTPPRVTAQAPATASVPSKVSGSTPGSAPRYRVGLSKRSKVPSLLRSVKRS</sequence>
<feature type="domain" description="PRMT5 oligomerisation" evidence="8">
    <location>
        <begin position="470"/>
        <end position="658"/>
    </location>
</feature>
<dbReference type="InterPro" id="IPR035247">
    <property type="entry name" value="PRMT5_TIM"/>
</dbReference>
<feature type="compositionally biased region" description="Polar residues" evidence="5">
    <location>
        <begin position="1255"/>
        <end position="1271"/>
    </location>
</feature>
<dbReference type="Pfam" id="PF17286">
    <property type="entry name" value="PRMT5_C"/>
    <property type="match status" value="1"/>
</dbReference>
<evidence type="ECO:0000313" key="9">
    <source>
        <dbReference type="EMBL" id="GAO49473.1"/>
    </source>
</evidence>
<feature type="compositionally biased region" description="Polar residues" evidence="5">
    <location>
        <begin position="877"/>
        <end position="901"/>
    </location>
</feature>
<dbReference type="InterPro" id="IPR035248">
    <property type="entry name" value="PRMT5_C"/>
</dbReference>
<dbReference type="GO" id="GO:0016274">
    <property type="term" value="F:protein-arginine N-methyltransferase activity"/>
    <property type="evidence" value="ECO:0007669"/>
    <property type="project" value="InterPro"/>
</dbReference>
<reference evidence="9 10" key="1">
    <citation type="journal article" date="2011" name="J. Gen. Appl. Microbiol.">
        <title>Draft genome sequencing of the enigmatic yeast Saitoella complicata.</title>
        <authorList>
            <person name="Nishida H."/>
            <person name="Hamamoto M."/>
            <person name="Sugiyama J."/>
        </authorList>
    </citation>
    <scope>NUCLEOTIDE SEQUENCE [LARGE SCALE GENOMIC DNA]</scope>
    <source>
        <strain evidence="9 10">NRRL Y-17804</strain>
    </source>
</reference>
<feature type="region of interest" description="Disordered" evidence="5">
    <location>
        <begin position="1129"/>
        <end position="1153"/>
    </location>
</feature>
<feature type="domain" description="PRMT5 arginine-N-methyltransferase" evidence="6">
    <location>
        <begin position="304"/>
        <end position="467"/>
    </location>
</feature>
<evidence type="ECO:0000256" key="4">
    <source>
        <dbReference type="PROSITE-ProRule" id="PRU01015"/>
    </source>
</evidence>
<reference evidence="9 10" key="3">
    <citation type="journal article" date="2015" name="Genome Announc.">
        <title>Draft Genome Sequence of the Archiascomycetous Yeast Saitoella complicata.</title>
        <authorList>
            <person name="Yamauchi K."/>
            <person name="Kondo S."/>
            <person name="Hamamoto M."/>
            <person name="Takahashi Y."/>
            <person name="Ogura Y."/>
            <person name="Hayashi T."/>
            <person name="Nishida H."/>
        </authorList>
    </citation>
    <scope>NUCLEOTIDE SEQUENCE [LARGE SCALE GENOMIC DNA]</scope>
    <source>
        <strain evidence="9 10">NRRL Y-17804</strain>
    </source>
</reference>
<dbReference type="InterPro" id="IPR029063">
    <property type="entry name" value="SAM-dependent_MTases_sf"/>
</dbReference>
<dbReference type="InterPro" id="IPR035075">
    <property type="entry name" value="PRMT5"/>
</dbReference>
<keyword evidence="10" id="KW-1185">Reference proteome</keyword>
<dbReference type="PANTHER" id="PTHR10738:SF0">
    <property type="entry name" value="PROTEIN ARGININE N-METHYLTRANSFERASE 5"/>
    <property type="match status" value="1"/>
</dbReference>
<feature type="region of interest" description="Disordered" evidence="5">
    <location>
        <begin position="854"/>
        <end position="914"/>
    </location>
</feature>
<dbReference type="GO" id="GO:0005634">
    <property type="term" value="C:nucleus"/>
    <property type="evidence" value="ECO:0007669"/>
    <property type="project" value="TreeGrafter"/>
</dbReference>
<dbReference type="Pfam" id="PF17285">
    <property type="entry name" value="PRMT5_TIM"/>
    <property type="match status" value="1"/>
</dbReference>
<accession>A0A0E9NI41</accession>
<evidence type="ECO:0000256" key="5">
    <source>
        <dbReference type="SAM" id="MobiDB-lite"/>
    </source>
</evidence>
<proteinExistence type="predicted"/>
<evidence type="ECO:0000256" key="3">
    <source>
        <dbReference type="ARBA" id="ARBA00022691"/>
    </source>
</evidence>
<organism evidence="9 10">
    <name type="scientific">Saitoella complicata (strain BCRC 22490 / CBS 7301 / JCM 7358 / NBRC 10748 / NRRL Y-17804)</name>
    <dbReference type="NCBI Taxonomy" id="698492"/>
    <lineage>
        <taxon>Eukaryota</taxon>
        <taxon>Fungi</taxon>
        <taxon>Dikarya</taxon>
        <taxon>Ascomycota</taxon>
        <taxon>Taphrinomycotina</taxon>
        <taxon>Taphrinomycotina incertae sedis</taxon>
        <taxon>Saitoella</taxon>
    </lineage>
</organism>
<dbReference type="SUPFAM" id="SSF53335">
    <property type="entry name" value="S-adenosyl-L-methionine-dependent methyltransferases"/>
    <property type="match status" value="1"/>
</dbReference>